<accession>A0ABT1RKK3</accession>
<feature type="domain" description="4'-phosphopantetheinyl transferase N-terminal" evidence="4">
    <location>
        <begin position="18"/>
        <end position="94"/>
    </location>
</feature>
<evidence type="ECO:0000313" key="6">
    <source>
        <dbReference type="Proteomes" id="UP001524502"/>
    </source>
</evidence>
<comment type="similarity">
    <text evidence="1">Belongs to the P-Pant transferase superfamily. Gsp/Sfp/HetI/AcpT family.</text>
</comment>
<dbReference type="Proteomes" id="UP001524502">
    <property type="component" value="Unassembled WGS sequence"/>
</dbReference>
<evidence type="ECO:0000256" key="2">
    <source>
        <dbReference type="ARBA" id="ARBA00022679"/>
    </source>
</evidence>
<dbReference type="Pfam" id="PF01648">
    <property type="entry name" value="ACPS"/>
    <property type="match status" value="1"/>
</dbReference>
<evidence type="ECO:0000256" key="1">
    <source>
        <dbReference type="ARBA" id="ARBA00010990"/>
    </source>
</evidence>
<dbReference type="InterPro" id="IPR037143">
    <property type="entry name" value="4-PPantetheinyl_Trfase_dom_sf"/>
</dbReference>
<dbReference type="SUPFAM" id="SSF56214">
    <property type="entry name" value="4'-phosphopantetheinyl transferase"/>
    <property type="match status" value="2"/>
</dbReference>
<feature type="domain" description="4'-phosphopantetheinyl transferase" evidence="3">
    <location>
        <begin position="104"/>
        <end position="203"/>
    </location>
</feature>
<name>A0ABT1RKK3_9FIRM</name>
<proteinExistence type="inferred from homology"/>
<reference evidence="5 6" key="1">
    <citation type="submission" date="2022-06" db="EMBL/GenBank/DDBJ databases">
        <title>Isolation of gut microbiota from human fecal samples.</title>
        <authorList>
            <person name="Pamer E.G."/>
            <person name="Barat B."/>
            <person name="Waligurski E."/>
            <person name="Medina S."/>
            <person name="Paddock L."/>
            <person name="Mostad J."/>
        </authorList>
    </citation>
    <scope>NUCLEOTIDE SEQUENCE [LARGE SCALE GENOMIC DNA]</scope>
    <source>
        <strain evidence="5 6">SL.3.17</strain>
    </source>
</reference>
<dbReference type="InterPro" id="IPR050559">
    <property type="entry name" value="P-Pant_transferase_sf"/>
</dbReference>
<dbReference type="EMBL" id="JANFXK010000002">
    <property type="protein sequence ID" value="MCQ4635721.1"/>
    <property type="molecule type" value="Genomic_DNA"/>
</dbReference>
<keyword evidence="6" id="KW-1185">Reference proteome</keyword>
<dbReference type="Pfam" id="PF22624">
    <property type="entry name" value="AASDHPPT_N"/>
    <property type="match status" value="1"/>
</dbReference>
<dbReference type="InterPro" id="IPR008278">
    <property type="entry name" value="4-PPantetheinyl_Trfase_dom"/>
</dbReference>
<dbReference type="Gene3D" id="3.90.470.20">
    <property type="entry name" value="4'-phosphopantetheinyl transferase domain"/>
    <property type="match status" value="2"/>
</dbReference>
<dbReference type="PANTHER" id="PTHR12215:SF10">
    <property type="entry name" value="L-AMINOADIPATE-SEMIALDEHYDE DEHYDROGENASE-PHOSPHOPANTETHEINYL TRANSFERASE"/>
    <property type="match status" value="1"/>
</dbReference>
<comment type="caution">
    <text evidence="5">The sequence shown here is derived from an EMBL/GenBank/DDBJ whole genome shotgun (WGS) entry which is preliminary data.</text>
</comment>
<evidence type="ECO:0000313" key="5">
    <source>
        <dbReference type="EMBL" id="MCQ4635721.1"/>
    </source>
</evidence>
<organism evidence="5 6">
    <name type="scientific">Anaerovorax odorimutans</name>
    <dbReference type="NCBI Taxonomy" id="109327"/>
    <lineage>
        <taxon>Bacteria</taxon>
        <taxon>Bacillati</taxon>
        <taxon>Bacillota</taxon>
        <taxon>Clostridia</taxon>
        <taxon>Peptostreptococcales</taxon>
        <taxon>Anaerovoracaceae</taxon>
        <taxon>Anaerovorax</taxon>
    </lineage>
</organism>
<sequence>MLKIYIAGTEPLMEDRLFYRALSGVRRERKEAVLRYRFRKDQAQSLAAELLLEKALSGQGLSLKELAITQGPYGKPLLADLPQLCFNISHSQQRAVCGISDGEIGVDVEKRARISVSDLSRYFTENERAYLGRWQGKEKEREFYRLWTLKESFMKAVGKGFALPLHAFEIRMEPSPTVRQSEDDQLYHFCEPDIGPDYCLSVCSIGEETPEVEQIDLRQAVK</sequence>
<evidence type="ECO:0000259" key="3">
    <source>
        <dbReference type="Pfam" id="PF01648"/>
    </source>
</evidence>
<dbReference type="RefSeq" id="WP_256130909.1">
    <property type="nucleotide sequence ID" value="NZ_JANFXK010000002.1"/>
</dbReference>
<dbReference type="PANTHER" id="PTHR12215">
    <property type="entry name" value="PHOSPHOPANTETHEINE TRANSFERASE"/>
    <property type="match status" value="1"/>
</dbReference>
<protein>
    <submittedName>
        <fullName evidence="5">4'-phosphopantetheinyl transferase superfamily protein</fullName>
    </submittedName>
</protein>
<keyword evidence="2 5" id="KW-0808">Transferase</keyword>
<gene>
    <name evidence="5" type="ORF">NE619_03185</name>
</gene>
<dbReference type="GO" id="GO:0016740">
    <property type="term" value="F:transferase activity"/>
    <property type="evidence" value="ECO:0007669"/>
    <property type="project" value="UniProtKB-KW"/>
</dbReference>
<dbReference type="InterPro" id="IPR055066">
    <property type="entry name" value="AASDHPPT_N"/>
</dbReference>
<evidence type="ECO:0000259" key="4">
    <source>
        <dbReference type="Pfam" id="PF22624"/>
    </source>
</evidence>